<dbReference type="GO" id="GO:0006826">
    <property type="term" value="P:iron ion transport"/>
    <property type="evidence" value="ECO:0007669"/>
    <property type="project" value="UniProtKB-KW"/>
</dbReference>
<protein>
    <submittedName>
        <fullName evidence="12">Cation transporter</fullName>
    </submittedName>
</protein>
<dbReference type="InterPro" id="IPR050291">
    <property type="entry name" value="CDF_Transporter"/>
</dbReference>
<evidence type="ECO:0000256" key="7">
    <source>
        <dbReference type="ARBA" id="ARBA00022989"/>
    </source>
</evidence>
<dbReference type="InterPro" id="IPR002524">
    <property type="entry name" value="Cation_efflux"/>
</dbReference>
<proteinExistence type="inferred from homology"/>
<keyword evidence="4" id="KW-0410">Iron transport</keyword>
<comment type="subcellular location">
    <subcellularLocation>
        <location evidence="1">Membrane</location>
        <topology evidence="1">Multi-pass membrane protein</topology>
    </subcellularLocation>
</comment>
<keyword evidence="7 9" id="KW-1133">Transmembrane helix</keyword>
<feature type="transmembrane region" description="Helical" evidence="9">
    <location>
        <begin position="85"/>
        <end position="103"/>
    </location>
</feature>
<evidence type="ECO:0000256" key="4">
    <source>
        <dbReference type="ARBA" id="ARBA00022496"/>
    </source>
</evidence>
<dbReference type="NCBIfam" id="TIGR01297">
    <property type="entry name" value="CDF"/>
    <property type="match status" value="1"/>
</dbReference>
<reference evidence="12 13" key="1">
    <citation type="journal article" date="2020" name="Microorganisms">
        <title>Osmotic Adaptation and Compatible Solute Biosynthesis of Phototrophic Bacteria as Revealed from Genome Analyses.</title>
        <authorList>
            <person name="Imhoff J.F."/>
            <person name="Rahn T."/>
            <person name="Kunzel S."/>
            <person name="Keller A."/>
            <person name="Neulinger S.C."/>
        </authorList>
    </citation>
    <scope>NUCLEOTIDE SEQUENCE [LARGE SCALE GENOMIC DNA]</scope>
    <source>
        <strain evidence="12 13">DSM 25653</strain>
    </source>
</reference>
<evidence type="ECO:0000256" key="3">
    <source>
        <dbReference type="ARBA" id="ARBA00022448"/>
    </source>
</evidence>
<evidence type="ECO:0000256" key="5">
    <source>
        <dbReference type="ARBA" id="ARBA00022692"/>
    </source>
</evidence>
<feature type="transmembrane region" description="Helical" evidence="9">
    <location>
        <begin position="161"/>
        <end position="180"/>
    </location>
</feature>
<evidence type="ECO:0000259" key="11">
    <source>
        <dbReference type="Pfam" id="PF16916"/>
    </source>
</evidence>
<comment type="similarity">
    <text evidence="2">Belongs to the cation diffusion facilitator (CDF) transporter (TC 2.A.4) family. FieF subfamily.</text>
</comment>
<feature type="domain" description="Cation efflux protein transmembrane" evidence="10">
    <location>
        <begin position="18"/>
        <end position="211"/>
    </location>
</feature>
<dbReference type="InterPro" id="IPR036837">
    <property type="entry name" value="Cation_efflux_CTD_sf"/>
</dbReference>
<dbReference type="Gene3D" id="1.20.1510.10">
    <property type="entry name" value="Cation efflux protein transmembrane domain"/>
    <property type="match status" value="1"/>
</dbReference>
<dbReference type="RefSeq" id="WP_200243315.1">
    <property type="nucleotide sequence ID" value="NZ_NRRY01000014.1"/>
</dbReference>
<feature type="transmembrane region" description="Helical" evidence="9">
    <location>
        <begin position="16"/>
        <end position="37"/>
    </location>
</feature>
<name>A0A9X0W8B6_9GAMM</name>
<dbReference type="PANTHER" id="PTHR43840">
    <property type="entry name" value="MITOCHONDRIAL METAL TRANSPORTER 1-RELATED"/>
    <property type="match status" value="1"/>
</dbReference>
<dbReference type="Pfam" id="PF01545">
    <property type="entry name" value="Cation_efflux"/>
    <property type="match status" value="1"/>
</dbReference>
<keyword evidence="13" id="KW-1185">Reference proteome</keyword>
<evidence type="ECO:0000313" key="13">
    <source>
        <dbReference type="Proteomes" id="UP001138768"/>
    </source>
</evidence>
<evidence type="ECO:0000259" key="10">
    <source>
        <dbReference type="Pfam" id="PF01545"/>
    </source>
</evidence>
<accession>A0A9X0W8B6</accession>
<evidence type="ECO:0000256" key="2">
    <source>
        <dbReference type="ARBA" id="ARBA00010212"/>
    </source>
</evidence>
<keyword evidence="3" id="KW-0813">Transport</keyword>
<keyword evidence="6" id="KW-0406">Ion transport</keyword>
<dbReference type="InterPro" id="IPR027469">
    <property type="entry name" value="Cation_efflux_TMD_sf"/>
</dbReference>
<dbReference type="PANTHER" id="PTHR43840:SF15">
    <property type="entry name" value="MITOCHONDRIAL METAL TRANSPORTER 1-RELATED"/>
    <property type="match status" value="1"/>
</dbReference>
<dbReference type="EMBL" id="NRRY01000014">
    <property type="protein sequence ID" value="MBK1618848.1"/>
    <property type="molecule type" value="Genomic_DNA"/>
</dbReference>
<dbReference type="InterPro" id="IPR058533">
    <property type="entry name" value="Cation_efflux_TM"/>
</dbReference>
<comment type="caution">
    <text evidence="12">The sequence shown here is derived from an EMBL/GenBank/DDBJ whole genome shotgun (WGS) entry which is preliminary data.</text>
</comment>
<dbReference type="AlphaFoldDB" id="A0A9X0W8B6"/>
<sequence length="381" mass="41886">MDTIARQARARAIKRTSVVGAVINLLLSAIKIAAGWMGQSHALIADGVHSLSDLLSDVLVWFAGHKAAKGPDAEHPYGHGRFETVATLVLGFLLSAVAIGIAWDATERLFQPEALLRPEPIALYAAGLSILVKEALYWYTRAYGLRVRSDLLMANAWHHRSDAISSIVVLIGVAGTLAGLPYLDSVASVIVAVMIAKIAWDLGSDATRELVDTGLSPERLREISQIIRRSTGVRDVHMLRTRTLGGNASADVHVLVDPDISVSEGHAISVLVQERLMEAIDRMSDVTVHIDPEDDETAAPTKGLPLRTEVIERLDQFWAQIPEALMRKRVVLHYLEGAITVDIFFPLRTYTDEPTARQLRDRLREALQADARFADVRIYFG</sequence>
<keyword evidence="6" id="KW-0862">Zinc</keyword>
<evidence type="ECO:0000256" key="1">
    <source>
        <dbReference type="ARBA" id="ARBA00004141"/>
    </source>
</evidence>
<evidence type="ECO:0000256" key="8">
    <source>
        <dbReference type="ARBA" id="ARBA00023136"/>
    </source>
</evidence>
<dbReference type="Pfam" id="PF16916">
    <property type="entry name" value="ZT_dimer"/>
    <property type="match status" value="1"/>
</dbReference>
<evidence type="ECO:0000313" key="12">
    <source>
        <dbReference type="EMBL" id="MBK1618848.1"/>
    </source>
</evidence>
<gene>
    <name evidence="12" type="ORF">CKO42_10460</name>
</gene>
<dbReference type="SUPFAM" id="SSF161111">
    <property type="entry name" value="Cation efflux protein transmembrane domain-like"/>
    <property type="match status" value="1"/>
</dbReference>
<dbReference type="InterPro" id="IPR027470">
    <property type="entry name" value="Cation_efflux_CTD"/>
</dbReference>
<evidence type="ECO:0000256" key="9">
    <source>
        <dbReference type="SAM" id="Phobius"/>
    </source>
</evidence>
<organism evidence="12 13">
    <name type="scientific">Lamprobacter modestohalophilus</name>
    <dbReference type="NCBI Taxonomy" id="1064514"/>
    <lineage>
        <taxon>Bacteria</taxon>
        <taxon>Pseudomonadati</taxon>
        <taxon>Pseudomonadota</taxon>
        <taxon>Gammaproteobacteria</taxon>
        <taxon>Chromatiales</taxon>
        <taxon>Chromatiaceae</taxon>
        <taxon>Lamprobacter</taxon>
    </lineage>
</organism>
<keyword evidence="8 9" id="KW-0472">Membrane</keyword>
<dbReference type="GO" id="GO:0008324">
    <property type="term" value="F:monoatomic cation transmembrane transporter activity"/>
    <property type="evidence" value="ECO:0007669"/>
    <property type="project" value="InterPro"/>
</dbReference>
<dbReference type="Proteomes" id="UP001138768">
    <property type="component" value="Unassembled WGS sequence"/>
</dbReference>
<keyword evidence="6" id="KW-0864">Zinc transport</keyword>
<feature type="domain" description="Cation efflux protein cytoplasmic" evidence="11">
    <location>
        <begin position="216"/>
        <end position="293"/>
    </location>
</feature>
<dbReference type="GO" id="GO:0016020">
    <property type="term" value="C:membrane"/>
    <property type="evidence" value="ECO:0007669"/>
    <property type="project" value="UniProtKB-SubCell"/>
</dbReference>
<dbReference type="FunFam" id="1.20.1510.10:FF:000006">
    <property type="entry name" value="Divalent cation efflux transporter"/>
    <property type="match status" value="1"/>
</dbReference>
<dbReference type="SUPFAM" id="SSF160240">
    <property type="entry name" value="Cation efflux protein cytoplasmic domain-like"/>
    <property type="match status" value="1"/>
</dbReference>
<dbReference type="Gene3D" id="3.30.70.1350">
    <property type="entry name" value="Cation efflux protein, cytoplasmic domain"/>
    <property type="match status" value="1"/>
</dbReference>
<dbReference type="GO" id="GO:0006829">
    <property type="term" value="P:zinc ion transport"/>
    <property type="evidence" value="ECO:0007669"/>
    <property type="project" value="UniProtKB-KW"/>
</dbReference>
<keyword evidence="5 9" id="KW-0812">Transmembrane</keyword>
<keyword evidence="4" id="KW-0408">Iron</keyword>
<evidence type="ECO:0000256" key="6">
    <source>
        <dbReference type="ARBA" id="ARBA00022906"/>
    </source>
</evidence>